<feature type="region of interest" description="Disordered" evidence="1">
    <location>
        <begin position="1"/>
        <end position="35"/>
    </location>
</feature>
<gene>
    <name evidence="2" type="ORF">I7412_26910</name>
</gene>
<keyword evidence="3" id="KW-1185">Reference proteome</keyword>
<reference evidence="2" key="1">
    <citation type="submission" date="2020-12" db="EMBL/GenBank/DDBJ databases">
        <title>Genomic characterization of non-nitrogen-fixing Frankia strains.</title>
        <authorList>
            <person name="Carlos-Shanley C."/>
            <person name="Guerra T."/>
            <person name="Hahn D."/>
        </authorList>
    </citation>
    <scope>NUCLEOTIDE SEQUENCE</scope>
    <source>
        <strain evidence="2">CN6</strain>
    </source>
</reference>
<dbReference type="Pfam" id="PF01955">
    <property type="entry name" value="CbiZ"/>
    <property type="match status" value="1"/>
</dbReference>
<dbReference type="PANTHER" id="PTHR35336">
    <property type="entry name" value="ADENOSYLCOBINAMIDE AMIDOHYDROLASE"/>
    <property type="match status" value="1"/>
</dbReference>
<dbReference type="PANTHER" id="PTHR35336:SF5">
    <property type="entry name" value="ADENOSYLCOBINAMIDE AMIDOHYDROLASE"/>
    <property type="match status" value="1"/>
</dbReference>
<evidence type="ECO:0000313" key="3">
    <source>
        <dbReference type="Proteomes" id="UP000604475"/>
    </source>
</evidence>
<sequence>MSVGLPGTADVSGPPALSPLPVGFAQREHSDDGAGQRRPVLVWRFAEPARMISSAVLGGGLARGEWVVNAEVTHDYRRDDPAGHLGDIVAELGLPVGAGAGLMTAADVRRMCGAIDGGVRCDATVGLAYPTWAAAPDGLAPLAARWRPGTVNLVCLLPVWLSDAALVNAVVTATEAKSQALLEAGVPGTGTASDAIVVCCPDGPAERWPGVEYCGPRSPWGARLARAVHAAVAEGTARYAARWSQPST</sequence>
<organism evidence="2 3">
    <name type="scientific">Frankia nepalensis</name>
    <dbReference type="NCBI Taxonomy" id="1836974"/>
    <lineage>
        <taxon>Bacteria</taxon>
        <taxon>Bacillati</taxon>
        <taxon>Actinomycetota</taxon>
        <taxon>Actinomycetes</taxon>
        <taxon>Frankiales</taxon>
        <taxon>Frankiaceae</taxon>
        <taxon>Frankia</taxon>
    </lineage>
</organism>
<dbReference type="Proteomes" id="UP000604475">
    <property type="component" value="Unassembled WGS sequence"/>
</dbReference>
<accession>A0A937RKW6</accession>
<dbReference type="InterPro" id="IPR002808">
    <property type="entry name" value="AdoCbi_amidolase"/>
</dbReference>
<comment type="caution">
    <text evidence="2">The sequence shown here is derived from an EMBL/GenBank/DDBJ whole genome shotgun (WGS) entry which is preliminary data.</text>
</comment>
<proteinExistence type="predicted"/>
<dbReference type="InterPro" id="IPR052209">
    <property type="entry name" value="CbiZ"/>
</dbReference>
<evidence type="ECO:0000313" key="2">
    <source>
        <dbReference type="EMBL" id="MBL7630724.1"/>
    </source>
</evidence>
<protein>
    <submittedName>
        <fullName evidence="2">Adenosylcobinamide amidohydrolase</fullName>
    </submittedName>
</protein>
<name>A0A937RKW6_9ACTN</name>
<evidence type="ECO:0000256" key="1">
    <source>
        <dbReference type="SAM" id="MobiDB-lite"/>
    </source>
</evidence>
<dbReference type="AlphaFoldDB" id="A0A937RKW6"/>
<dbReference type="EMBL" id="JAEACQ010000254">
    <property type="protein sequence ID" value="MBL7630724.1"/>
    <property type="molecule type" value="Genomic_DNA"/>
</dbReference>
<feature type="compositionally biased region" description="Basic and acidic residues" evidence="1">
    <location>
        <begin position="26"/>
        <end position="35"/>
    </location>
</feature>